<keyword evidence="10" id="KW-1185">Reference proteome</keyword>
<accession>A0A1C3EJT5</accession>
<dbReference type="SUPFAM" id="SSF56935">
    <property type="entry name" value="Porins"/>
    <property type="match status" value="1"/>
</dbReference>
<comment type="similarity">
    <text evidence="2">Belongs to the OmpP1/FadL family.</text>
</comment>
<evidence type="ECO:0000313" key="10">
    <source>
        <dbReference type="Proteomes" id="UP000094936"/>
    </source>
</evidence>
<proteinExistence type="inferred from homology"/>
<evidence type="ECO:0000256" key="8">
    <source>
        <dbReference type="SAM" id="SignalP"/>
    </source>
</evidence>
<keyword evidence="5 8" id="KW-0732">Signal</keyword>
<keyword evidence="7" id="KW-0998">Cell outer membrane</keyword>
<organism evidence="9 10">
    <name type="scientific">Veronia pacifica</name>
    <dbReference type="NCBI Taxonomy" id="1080227"/>
    <lineage>
        <taxon>Bacteria</taxon>
        <taxon>Pseudomonadati</taxon>
        <taxon>Pseudomonadota</taxon>
        <taxon>Gammaproteobacteria</taxon>
        <taxon>Vibrionales</taxon>
        <taxon>Vibrionaceae</taxon>
        <taxon>Veronia</taxon>
    </lineage>
</organism>
<dbReference type="PANTHER" id="PTHR35093">
    <property type="entry name" value="OUTER MEMBRANE PROTEIN NMB0088-RELATED"/>
    <property type="match status" value="1"/>
</dbReference>
<evidence type="ECO:0000256" key="7">
    <source>
        <dbReference type="ARBA" id="ARBA00023237"/>
    </source>
</evidence>
<evidence type="ECO:0000256" key="3">
    <source>
        <dbReference type="ARBA" id="ARBA00022452"/>
    </source>
</evidence>
<dbReference type="OrthoDB" id="19849at2"/>
<evidence type="ECO:0000256" key="6">
    <source>
        <dbReference type="ARBA" id="ARBA00023136"/>
    </source>
</evidence>
<evidence type="ECO:0000313" key="9">
    <source>
        <dbReference type="EMBL" id="ODA33489.1"/>
    </source>
</evidence>
<gene>
    <name evidence="9" type="ORF">A8L45_09750</name>
</gene>
<dbReference type="Proteomes" id="UP000094936">
    <property type="component" value="Unassembled WGS sequence"/>
</dbReference>
<dbReference type="GO" id="GO:0009279">
    <property type="term" value="C:cell outer membrane"/>
    <property type="evidence" value="ECO:0007669"/>
    <property type="project" value="UniProtKB-SubCell"/>
</dbReference>
<evidence type="ECO:0000256" key="4">
    <source>
        <dbReference type="ARBA" id="ARBA00022692"/>
    </source>
</evidence>
<comment type="subcellular location">
    <subcellularLocation>
        <location evidence="1">Cell outer membrane</location>
        <topology evidence="1">Multi-pass membrane protein</topology>
    </subcellularLocation>
</comment>
<feature type="signal peptide" evidence="8">
    <location>
        <begin position="1"/>
        <end position="23"/>
    </location>
</feature>
<protein>
    <recommendedName>
        <fullName evidence="11">Long-chain fatty acid transporter</fullName>
    </recommendedName>
</protein>
<reference evidence="9 10" key="1">
    <citation type="submission" date="2016-05" db="EMBL/GenBank/DDBJ databases">
        <title>Genomic Taxonomy of the Vibrionaceae.</title>
        <authorList>
            <person name="Gomez-Gil B."/>
            <person name="Enciso-Ibarra J."/>
        </authorList>
    </citation>
    <scope>NUCLEOTIDE SEQUENCE [LARGE SCALE GENOMIC DNA]</scope>
    <source>
        <strain evidence="9 10">CAIM 1920</strain>
    </source>
</reference>
<dbReference type="Gene3D" id="2.40.160.60">
    <property type="entry name" value="Outer membrane protein transport protein (OMPP1/FadL/TodX)"/>
    <property type="match status" value="1"/>
</dbReference>
<keyword evidence="3" id="KW-1134">Transmembrane beta strand</keyword>
<sequence>MKRILRKSMLSTAIILASAQAYGAGFQITYQSAEGIGRANSGEGAIGNSAAAGARNPAALSLLDNAGVSGGLTFVRPQVDISGSLTTGQTFNHESVAQDGLVPNFHYASPLNESLAVGVSLGSFYGTTTEFPSDSPAGAQTGETSLTTINANLYGAYKVNQAISVGAGVNYVKADAKMVRTAGVLANGINVQIPGLGATATTKIVEVEGDANGFGWNVGALWQLNDSNRFAVSYRSRVDLTFDGDFKGLSSNLQPTNAELKIELPELIELSGYHQLNQALAVHYTAALTGWDSFQELRATSTGCQDGICLQKDEKWEDSWKYSVGLTYGVSDMLTIRGGIALDQSPVQQEYRTMSIPDADRMRYSLGATVGLSSQFTIDAGMAYVDSDAEQGEEVLTSSNPALKASFMSESTALIFALQANYNF</sequence>
<dbReference type="RefSeq" id="WP_068901708.1">
    <property type="nucleotide sequence ID" value="NZ_JBHUIF010000009.1"/>
</dbReference>
<dbReference type="PANTHER" id="PTHR35093:SF8">
    <property type="entry name" value="OUTER MEMBRANE PROTEIN NMB0088-RELATED"/>
    <property type="match status" value="1"/>
</dbReference>
<dbReference type="InterPro" id="IPR005017">
    <property type="entry name" value="OMPP1/FadL/TodX"/>
</dbReference>
<comment type="caution">
    <text evidence="9">The sequence shown here is derived from an EMBL/GenBank/DDBJ whole genome shotgun (WGS) entry which is preliminary data.</text>
</comment>
<dbReference type="Pfam" id="PF03349">
    <property type="entry name" value="Toluene_X"/>
    <property type="match status" value="1"/>
</dbReference>
<evidence type="ECO:0000256" key="5">
    <source>
        <dbReference type="ARBA" id="ARBA00022729"/>
    </source>
</evidence>
<dbReference type="EMBL" id="LYBM01000015">
    <property type="protein sequence ID" value="ODA33489.1"/>
    <property type="molecule type" value="Genomic_DNA"/>
</dbReference>
<feature type="chain" id="PRO_5008673153" description="Long-chain fatty acid transporter" evidence="8">
    <location>
        <begin position="24"/>
        <end position="424"/>
    </location>
</feature>
<dbReference type="GO" id="GO:0015483">
    <property type="term" value="F:long-chain fatty acid transporting porin activity"/>
    <property type="evidence" value="ECO:0007669"/>
    <property type="project" value="TreeGrafter"/>
</dbReference>
<keyword evidence="4" id="KW-0812">Transmembrane</keyword>
<keyword evidence="6" id="KW-0472">Membrane</keyword>
<name>A0A1C3EJT5_9GAMM</name>
<dbReference type="AlphaFoldDB" id="A0A1C3EJT5"/>
<evidence type="ECO:0008006" key="11">
    <source>
        <dbReference type="Google" id="ProtNLM"/>
    </source>
</evidence>
<evidence type="ECO:0000256" key="2">
    <source>
        <dbReference type="ARBA" id="ARBA00008163"/>
    </source>
</evidence>
<evidence type="ECO:0000256" key="1">
    <source>
        <dbReference type="ARBA" id="ARBA00004571"/>
    </source>
</evidence>